<dbReference type="EMBL" id="QFQZ01000036">
    <property type="protein sequence ID" value="PZR33796.1"/>
    <property type="molecule type" value="Genomic_DNA"/>
</dbReference>
<dbReference type="PANTHER" id="PTHR40261">
    <property type="match status" value="1"/>
</dbReference>
<keyword evidence="1" id="KW-0001">2Fe-2S</keyword>
<evidence type="ECO:0000259" key="5">
    <source>
        <dbReference type="PROSITE" id="PS51296"/>
    </source>
</evidence>
<keyword evidence="4" id="KW-0411">Iron-sulfur</keyword>
<keyword evidence="3" id="KW-0408">Iron</keyword>
<sequence length="125" mass="13214">MTVESAAAVGRVWSTPSGVNLGPLDLIRDGAARNYVLQIGDKRFHGFVVRKGEAVFGYVDRCPHAGLPLAQQLDQYLTPDGALIACAWHGAVFSVEAGLCLGGPCVGAKLAPWPVEITEGRIRTA</sequence>
<evidence type="ECO:0000313" key="7">
    <source>
        <dbReference type="Proteomes" id="UP000249393"/>
    </source>
</evidence>
<reference evidence="6 7" key="1">
    <citation type="submission" date="2017-08" db="EMBL/GenBank/DDBJ databases">
        <title>Infants hospitalized years apart are colonized by the same room-sourced microbial strains.</title>
        <authorList>
            <person name="Brooks B."/>
            <person name="Olm M.R."/>
            <person name="Firek B.A."/>
            <person name="Baker R."/>
            <person name="Thomas B.C."/>
            <person name="Morowitz M.J."/>
            <person name="Banfield J.F."/>
        </authorList>
    </citation>
    <scope>NUCLEOTIDE SEQUENCE [LARGE SCALE GENOMIC DNA]</scope>
    <source>
        <strain evidence="6">S2_003_000_R2_4</strain>
    </source>
</reference>
<dbReference type="SUPFAM" id="SSF50022">
    <property type="entry name" value="ISP domain"/>
    <property type="match status" value="1"/>
</dbReference>
<keyword evidence="2" id="KW-0479">Metal-binding</keyword>
<name>A0A2W5VB64_9CAUL</name>
<dbReference type="Proteomes" id="UP000249393">
    <property type="component" value="Unassembled WGS sequence"/>
</dbReference>
<dbReference type="Pfam" id="PF00355">
    <property type="entry name" value="Rieske"/>
    <property type="match status" value="1"/>
</dbReference>
<dbReference type="PROSITE" id="PS51296">
    <property type="entry name" value="RIESKE"/>
    <property type="match status" value="1"/>
</dbReference>
<accession>A0A2W5VB64</accession>
<dbReference type="InterPro" id="IPR017941">
    <property type="entry name" value="Rieske_2Fe-2S"/>
</dbReference>
<dbReference type="GO" id="GO:0051537">
    <property type="term" value="F:2 iron, 2 sulfur cluster binding"/>
    <property type="evidence" value="ECO:0007669"/>
    <property type="project" value="UniProtKB-KW"/>
</dbReference>
<dbReference type="CDD" id="cd03467">
    <property type="entry name" value="Rieske"/>
    <property type="match status" value="1"/>
</dbReference>
<dbReference type="Gene3D" id="2.102.10.10">
    <property type="entry name" value="Rieske [2Fe-2S] iron-sulphur domain"/>
    <property type="match status" value="1"/>
</dbReference>
<evidence type="ECO:0000256" key="1">
    <source>
        <dbReference type="ARBA" id="ARBA00022714"/>
    </source>
</evidence>
<gene>
    <name evidence="6" type="ORF">DI526_12330</name>
</gene>
<dbReference type="RefSeq" id="WP_304278235.1">
    <property type="nucleotide sequence ID" value="NZ_QFQZ01000036.1"/>
</dbReference>
<organism evidence="6 7">
    <name type="scientific">Caulobacter segnis</name>
    <dbReference type="NCBI Taxonomy" id="88688"/>
    <lineage>
        <taxon>Bacteria</taxon>
        <taxon>Pseudomonadati</taxon>
        <taxon>Pseudomonadota</taxon>
        <taxon>Alphaproteobacteria</taxon>
        <taxon>Caulobacterales</taxon>
        <taxon>Caulobacteraceae</taxon>
        <taxon>Caulobacter</taxon>
    </lineage>
</organism>
<feature type="domain" description="Rieske" evidence="5">
    <location>
        <begin position="19"/>
        <end position="124"/>
    </location>
</feature>
<dbReference type="InterPro" id="IPR036922">
    <property type="entry name" value="Rieske_2Fe-2S_sf"/>
</dbReference>
<evidence type="ECO:0000313" key="6">
    <source>
        <dbReference type="EMBL" id="PZR33796.1"/>
    </source>
</evidence>
<comment type="caution">
    <text evidence="6">The sequence shown here is derived from an EMBL/GenBank/DDBJ whole genome shotgun (WGS) entry which is preliminary data.</text>
</comment>
<dbReference type="PANTHER" id="PTHR40261:SF1">
    <property type="entry name" value="RIESKE DOMAIN-CONTAINING PROTEIN"/>
    <property type="match status" value="1"/>
</dbReference>
<proteinExistence type="predicted"/>
<evidence type="ECO:0000256" key="3">
    <source>
        <dbReference type="ARBA" id="ARBA00023004"/>
    </source>
</evidence>
<evidence type="ECO:0000256" key="2">
    <source>
        <dbReference type="ARBA" id="ARBA00022723"/>
    </source>
</evidence>
<dbReference type="GO" id="GO:0046872">
    <property type="term" value="F:metal ion binding"/>
    <property type="evidence" value="ECO:0007669"/>
    <property type="project" value="UniProtKB-KW"/>
</dbReference>
<evidence type="ECO:0000256" key="4">
    <source>
        <dbReference type="ARBA" id="ARBA00023014"/>
    </source>
</evidence>
<protein>
    <submittedName>
        <fullName evidence="6">2Fe-2S ferredoxin</fullName>
    </submittedName>
</protein>
<dbReference type="AlphaFoldDB" id="A0A2W5VB64"/>